<reference evidence="8" key="2">
    <citation type="submission" date="2023-04" db="EMBL/GenBank/DDBJ databases">
        <authorList>
            <person name="Bu L."/>
            <person name="Lu L."/>
            <person name="Laidemitt M.R."/>
            <person name="Zhang S.M."/>
            <person name="Mutuku M."/>
            <person name="Mkoji G."/>
            <person name="Steinauer M."/>
            <person name="Loker E.S."/>
        </authorList>
    </citation>
    <scope>NUCLEOTIDE SEQUENCE</scope>
    <source>
        <strain evidence="8">KasaAsao</strain>
        <tissue evidence="8">Whole Snail</tissue>
    </source>
</reference>
<gene>
    <name evidence="8" type="ORF">Bpfe_001888</name>
</gene>
<sequence length="483" mass="53663">MKRLVTRFRVYMAIIITTVILFLVNLPMFIMYGDYYAPKQTKPKLCILTSMAYDDFYTYIWGWLVLIKFTLLPGLILVCLNTALIVTVSRTGKAVKNMDEFGGGQHVAAVVSTKSAAAKWKKKGTANKENHGYDSDHPSKAETHQYHSSPLEKKTDNCNVHFNNLEHDVDSLDRENFCNLHNEKEYLKNKHSGASDEVPLTDLPNISEDIKSKMSKNSFGDTQSQSLDRKDGVLIFITNNGSDKNNLSSAAKINGLGTPDLVLDTGHQDDDFNLDSDIFKELVLCPEAFEKDNVEGSGLTSNTDFETAHRPDSPHHLAITAVLPSDVVSGKGSKASCTCDDVSMVSTSSDVTGYPNSIASPSKGSVTKRSKKPGQKKMTSGQKSKNLTRSLLLINTVFLVCTIPISIYLAGRVFIFTGSGYSQAQEVFNIFSNFIMYTNNSINFILYCVSGTRFRKQLQQMMLELYGATKRLALRVMALVRKR</sequence>
<comment type="subcellular location">
    <subcellularLocation>
        <location evidence="1">Membrane</location>
    </subcellularLocation>
</comment>
<comment type="caution">
    <text evidence="8">The sequence shown here is derived from an EMBL/GenBank/DDBJ whole genome shotgun (WGS) entry which is preliminary data.</text>
</comment>
<feature type="transmembrane region" description="Helical" evidence="6">
    <location>
        <begin position="430"/>
        <end position="449"/>
    </location>
</feature>
<reference evidence="8" key="1">
    <citation type="journal article" date="2023" name="PLoS Negl. Trop. Dis.">
        <title>A genome sequence for Biomphalaria pfeifferi, the major vector snail for the human-infecting parasite Schistosoma mansoni.</title>
        <authorList>
            <person name="Bu L."/>
            <person name="Lu L."/>
            <person name="Laidemitt M.R."/>
            <person name="Zhang S.M."/>
            <person name="Mutuku M."/>
            <person name="Mkoji G."/>
            <person name="Steinauer M."/>
            <person name="Loker E.S."/>
        </authorList>
    </citation>
    <scope>NUCLEOTIDE SEQUENCE</scope>
    <source>
        <strain evidence="8">KasaAsao</strain>
    </source>
</reference>
<keyword evidence="2 6" id="KW-0812">Transmembrane</keyword>
<evidence type="ECO:0000256" key="6">
    <source>
        <dbReference type="SAM" id="Phobius"/>
    </source>
</evidence>
<dbReference type="InterPro" id="IPR052954">
    <property type="entry name" value="GPCR-Ligand_Int"/>
</dbReference>
<dbReference type="PANTHER" id="PTHR46641:SF2">
    <property type="entry name" value="FMRFAMIDE RECEPTOR"/>
    <property type="match status" value="1"/>
</dbReference>
<dbReference type="PANTHER" id="PTHR46641">
    <property type="entry name" value="FMRFAMIDE RECEPTOR-RELATED"/>
    <property type="match status" value="1"/>
</dbReference>
<proteinExistence type="predicted"/>
<dbReference type="InterPro" id="IPR000276">
    <property type="entry name" value="GPCR_Rhodpsn"/>
</dbReference>
<feature type="transmembrane region" description="Helical" evidence="6">
    <location>
        <begin position="391"/>
        <end position="410"/>
    </location>
</feature>
<feature type="domain" description="G-protein coupled receptors family 1 profile" evidence="7">
    <location>
        <begin position="1"/>
        <end position="447"/>
    </location>
</feature>
<evidence type="ECO:0000313" key="8">
    <source>
        <dbReference type="EMBL" id="KAK0068925.1"/>
    </source>
</evidence>
<feature type="transmembrane region" description="Helical" evidence="6">
    <location>
        <begin position="60"/>
        <end position="88"/>
    </location>
</feature>
<evidence type="ECO:0000313" key="9">
    <source>
        <dbReference type="Proteomes" id="UP001233172"/>
    </source>
</evidence>
<dbReference type="Proteomes" id="UP001233172">
    <property type="component" value="Unassembled WGS sequence"/>
</dbReference>
<keyword evidence="9" id="KW-1185">Reference proteome</keyword>
<evidence type="ECO:0000256" key="2">
    <source>
        <dbReference type="ARBA" id="ARBA00022692"/>
    </source>
</evidence>
<organism evidence="8 9">
    <name type="scientific">Biomphalaria pfeifferi</name>
    <name type="common">Bloodfluke planorb</name>
    <name type="synonym">Freshwater snail</name>
    <dbReference type="NCBI Taxonomy" id="112525"/>
    <lineage>
        <taxon>Eukaryota</taxon>
        <taxon>Metazoa</taxon>
        <taxon>Spiralia</taxon>
        <taxon>Lophotrochozoa</taxon>
        <taxon>Mollusca</taxon>
        <taxon>Gastropoda</taxon>
        <taxon>Heterobranchia</taxon>
        <taxon>Euthyneura</taxon>
        <taxon>Panpulmonata</taxon>
        <taxon>Hygrophila</taxon>
        <taxon>Lymnaeoidea</taxon>
        <taxon>Planorbidae</taxon>
        <taxon>Biomphalaria</taxon>
    </lineage>
</organism>
<keyword evidence="3 6" id="KW-1133">Transmembrane helix</keyword>
<evidence type="ECO:0000259" key="7">
    <source>
        <dbReference type="PROSITE" id="PS50262"/>
    </source>
</evidence>
<evidence type="ECO:0000256" key="1">
    <source>
        <dbReference type="ARBA" id="ARBA00004370"/>
    </source>
</evidence>
<feature type="region of interest" description="Disordered" evidence="5">
    <location>
        <begin position="121"/>
        <end position="150"/>
    </location>
</feature>
<dbReference type="SUPFAM" id="SSF81321">
    <property type="entry name" value="Family A G protein-coupled receptor-like"/>
    <property type="match status" value="1"/>
</dbReference>
<evidence type="ECO:0000256" key="4">
    <source>
        <dbReference type="ARBA" id="ARBA00023136"/>
    </source>
</evidence>
<protein>
    <recommendedName>
        <fullName evidence="7">G-protein coupled receptors family 1 profile domain-containing protein</fullName>
    </recommendedName>
</protein>
<dbReference type="AlphaFoldDB" id="A0AAD8CBC3"/>
<name>A0AAD8CBC3_BIOPF</name>
<evidence type="ECO:0000256" key="3">
    <source>
        <dbReference type="ARBA" id="ARBA00022989"/>
    </source>
</evidence>
<keyword evidence="4 6" id="KW-0472">Membrane</keyword>
<feature type="compositionally biased region" description="Basic residues" evidence="5">
    <location>
        <begin position="366"/>
        <end position="375"/>
    </location>
</feature>
<dbReference type="Gene3D" id="1.20.1070.10">
    <property type="entry name" value="Rhodopsin 7-helix transmembrane proteins"/>
    <property type="match status" value="2"/>
</dbReference>
<feature type="compositionally biased region" description="Basic and acidic residues" evidence="5">
    <location>
        <begin position="126"/>
        <end position="150"/>
    </location>
</feature>
<accession>A0AAD8CBC3</accession>
<dbReference type="InterPro" id="IPR017452">
    <property type="entry name" value="GPCR_Rhodpsn_7TM"/>
</dbReference>
<feature type="transmembrane region" description="Helical" evidence="6">
    <location>
        <begin position="12"/>
        <end position="32"/>
    </location>
</feature>
<dbReference type="PROSITE" id="PS50262">
    <property type="entry name" value="G_PROTEIN_RECEP_F1_2"/>
    <property type="match status" value="1"/>
</dbReference>
<dbReference type="GO" id="GO:0004930">
    <property type="term" value="F:G protein-coupled receptor activity"/>
    <property type="evidence" value="ECO:0007669"/>
    <property type="project" value="InterPro"/>
</dbReference>
<dbReference type="Pfam" id="PF00001">
    <property type="entry name" value="7tm_1"/>
    <property type="match status" value="1"/>
</dbReference>
<evidence type="ECO:0000256" key="5">
    <source>
        <dbReference type="SAM" id="MobiDB-lite"/>
    </source>
</evidence>
<feature type="region of interest" description="Disordered" evidence="5">
    <location>
        <begin position="349"/>
        <end position="383"/>
    </location>
</feature>
<dbReference type="GO" id="GO:0016020">
    <property type="term" value="C:membrane"/>
    <property type="evidence" value="ECO:0007669"/>
    <property type="project" value="UniProtKB-SubCell"/>
</dbReference>
<dbReference type="EMBL" id="JASAOG010000004">
    <property type="protein sequence ID" value="KAK0068925.1"/>
    <property type="molecule type" value="Genomic_DNA"/>
</dbReference>
<feature type="compositionally biased region" description="Polar residues" evidence="5">
    <location>
        <begin position="354"/>
        <end position="365"/>
    </location>
</feature>